<name>A0ABN6YNS7_9MICO</name>
<protein>
    <recommendedName>
        <fullName evidence="3">Alpha/beta hydrolase</fullName>
    </recommendedName>
</protein>
<dbReference type="InterPro" id="IPR029058">
    <property type="entry name" value="AB_hydrolase_fold"/>
</dbReference>
<gene>
    <name evidence="1" type="ORF">GCM10025872_13070</name>
</gene>
<accession>A0ABN6YNS7</accession>
<dbReference type="Proteomes" id="UP001321421">
    <property type="component" value="Chromosome"/>
</dbReference>
<reference evidence="2" key="1">
    <citation type="journal article" date="2019" name="Int. J. Syst. Evol. Microbiol.">
        <title>The Global Catalogue of Microorganisms (GCM) 10K type strain sequencing project: providing services to taxonomists for standard genome sequencing and annotation.</title>
        <authorList>
            <consortium name="The Broad Institute Genomics Platform"/>
            <consortium name="The Broad Institute Genome Sequencing Center for Infectious Disease"/>
            <person name="Wu L."/>
            <person name="Ma J."/>
        </authorList>
    </citation>
    <scope>NUCLEOTIDE SEQUENCE [LARGE SCALE GENOMIC DNA]</scope>
    <source>
        <strain evidence="2">NBRC 110608</strain>
    </source>
</reference>
<dbReference type="EMBL" id="AP027735">
    <property type="protein sequence ID" value="BDZ57650.1"/>
    <property type="molecule type" value="Genomic_DNA"/>
</dbReference>
<evidence type="ECO:0008006" key="3">
    <source>
        <dbReference type="Google" id="ProtNLM"/>
    </source>
</evidence>
<evidence type="ECO:0000313" key="1">
    <source>
        <dbReference type="EMBL" id="BDZ57650.1"/>
    </source>
</evidence>
<organism evidence="1 2">
    <name type="scientific">Barrientosiimonas endolithica</name>
    <dbReference type="NCBI Taxonomy" id="1535208"/>
    <lineage>
        <taxon>Bacteria</taxon>
        <taxon>Bacillati</taxon>
        <taxon>Actinomycetota</taxon>
        <taxon>Actinomycetes</taxon>
        <taxon>Micrococcales</taxon>
        <taxon>Dermacoccaceae</taxon>
        <taxon>Barrientosiimonas</taxon>
    </lineage>
</organism>
<dbReference type="SUPFAM" id="SSF53474">
    <property type="entry name" value="alpha/beta-Hydrolases"/>
    <property type="match status" value="1"/>
</dbReference>
<proteinExistence type="predicted"/>
<evidence type="ECO:0000313" key="2">
    <source>
        <dbReference type="Proteomes" id="UP001321421"/>
    </source>
</evidence>
<dbReference type="Gene3D" id="3.40.50.1820">
    <property type="entry name" value="alpha/beta hydrolase"/>
    <property type="match status" value="1"/>
</dbReference>
<keyword evidence="2" id="KW-1185">Reference proteome</keyword>
<sequence>MRELADALGLERFANVGESGGGPHALVLAYALGDRLTLNLVLAGMGPAHEAWVRDGMKPMNRVIFGAAQRAPWLLRPMMAAMGRAVRDDKRYAKFVEQQLKVSPPPDRGCSAGTEICCAPVRLALFGRERAVPCRSCG</sequence>